<dbReference type="PROSITE" id="PS50850">
    <property type="entry name" value="MFS"/>
    <property type="match status" value="1"/>
</dbReference>
<dbReference type="RefSeq" id="WP_007416134.1">
    <property type="nucleotide sequence ID" value="NZ_ABOX02000023.1"/>
</dbReference>
<evidence type="ECO:0000256" key="3">
    <source>
        <dbReference type="ARBA" id="ARBA00022692"/>
    </source>
</evidence>
<feature type="transmembrane region" description="Helical" evidence="6">
    <location>
        <begin position="58"/>
        <end position="79"/>
    </location>
</feature>
<evidence type="ECO:0000259" key="7">
    <source>
        <dbReference type="PROSITE" id="PS50850"/>
    </source>
</evidence>
<dbReference type="GO" id="GO:0022857">
    <property type="term" value="F:transmembrane transporter activity"/>
    <property type="evidence" value="ECO:0007669"/>
    <property type="project" value="InterPro"/>
</dbReference>
<dbReference type="CDD" id="cd17324">
    <property type="entry name" value="MFS_NepI_like"/>
    <property type="match status" value="1"/>
</dbReference>
<evidence type="ECO:0000256" key="4">
    <source>
        <dbReference type="ARBA" id="ARBA00022989"/>
    </source>
</evidence>
<dbReference type="PANTHER" id="PTHR43124">
    <property type="entry name" value="PURINE EFFLUX PUMP PBUE"/>
    <property type="match status" value="1"/>
</dbReference>
<feature type="transmembrane region" description="Helical" evidence="6">
    <location>
        <begin position="144"/>
        <end position="168"/>
    </location>
</feature>
<evidence type="ECO:0000256" key="2">
    <source>
        <dbReference type="ARBA" id="ARBA00022475"/>
    </source>
</evidence>
<feature type="transmembrane region" description="Helical" evidence="6">
    <location>
        <begin position="174"/>
        <end position="193"/>
    </location>
</feature>
<dbReference type="STRING" id="320771.Cflav_PD2821"/>
<dbReference type="InterPro" id="IPR011701">
    <property type="entry name" value="MFS"/>
</dbReference>
<reference evidence="8 9" key="1">
    <citation type="journal article" date="2011" name="J. Bacteriol.">
        <title>Genome sequence of 'Pedosphaera parvula' Ellin514, an aerobic Verrucomicrobial isolate from pasture soil.</title>
        <authorList>
            <person name="Kant R."/>
            <person name="van Passel M.W."/>
            <person name="Sangwan P."/>
            <person name="Palva A."/>
            <person name="Lucas S."/>
            <person name="Copeland A."/>
            <person name="Lapidus A."/>
            <person name="Glavina Del Rio T."/>
            <person name="Dalin E."/>
            <person name="Tice H."/>
            <person name="Bruce D."/>
            <person name="Goodwin L."/>
            <person name="Pitluck S."/>
            <person name="Chertkov O."/>
            <person name="Larimer F.W."/>
            <person name="Land M.L."/>
            <person name="Hauser L."/>
            <person name="Brettin T.S."/>
            <person name="Detter J.C."/>
            <person name="Han S."/>
            <person name="de Vos W.M."/>
            <person name="Janssen P.H."/>
            <person name="Smidt H."/>
        </authorList>
    </citation>
    <scope>NUCLEOTIDE SEQUENCE [LARGE SCALE GENOMIC DNA]</scope>
    <source>
        <strain evidence="8 9">Ellin514</strain>
    </source>
</reference>
<dbReference type="GO" id="GO:0005886">
    <property type="term" value="C:plasma membrane"/>
    <property type="evidence" value="ECO:0007669"/>
    <property type="project" value="UniProtKB-SubCell"/>
</dbReference>
<keyword evidence="5 6" id="KW-0472">Membrane</keyword>
<dbReference type="SUPFAM" id="SSF103473">
    <property type="entry name" value="MFS general substrate transporter"/>
    <property type="match status" value="1"/>
</dbReference>
<evidence type="ECO:0000256" key="1">
    <source>
        <dbReference type="ARBA" id="ARBA00004651"/>
    </source>
</evidence>
<feature type="transmembrane region" description="Helical" evidence="6">
    <location>
        <begin position="256"/>
        <end position="276"/>
    </location>
</feature>
<dbReference type="EMBL" id="ABOX02000023">
    <property type="protein sequence ID" value="EEF59814.1"/>
    <property type="molecule type" value="Genomic_DNA"/>
</dbReference>
<keyword evidence="3 6" id="KW-0812">Transmembrane</keyword>
<keyword evidence="9" id="KW-1185">Reference proteome</keyword>
<comment type="caution">
    <text evidence="8">The sequence shown here is derived from an EMBL/GenBank/DDBJ whole genome shotgun (WGS) entry which is preliminary data.</text>
</comment>
<dbReference type="AlphaFoldDB" id="B9XJZ1"/>
<feature type="transmembrane region" description="Helical" evidence="6">
    <location>
        <begin position="20"/>
        <end position="38"/>
    </location>
</feature>
<dbReference type="PANTHER" id="PTHR43124:SF3">
    <property type="entry name" value="CHLORAMPHENICOL EFFLUX PUMP RV0191"/>
    <property type="match status" value="1"/>
</dbReference>
<dbReference type="OrthoDB" id="212436at2"/>
<keyword evidence="2" id="KW-1003">Cell membrane</keyword>
<name>B9XJZ1_PEDPL</name>
<feature type="domain" description="Major facilitator superfamily (MFS) profile" evidence="7">
    <location>
        <begin position="20"/>
        <end position="410"/>
    </location>
</feature>
<evidence type="ECO:0000313" key="8">
    <source>
        <dbReference type="EMBL" id="EEF59814.1"/>
    </source>
</evidence>
<feature type="transmembrane region" description="Helical" evidence="6">
    <location>
        <begin position="111"/>
        <end position="132"/>
    </location>
</feature>
<evidence type="ECO:0000256" key="5">
    <source>
        <dbReference type="ARBA" id="ARBA00023136"/>
    </source>
</evidence>
<dbReference type="Gene3D" id="1.20.1250.20">
    <property type="entry name" value="MFS general substrate transporter like domains"/>
    <property type="match status" value="1"/>
</dbReference>
<keyword evidence="4 6" id="KW-1133">Transmembrane helix</keyword>
<feature type="transmembrane region" description="Helical" evidence="6">
    <location>
        <begin position="351"/>
        <end position="371"/>
    </location>
</feature>
<accession>B9XJZ1</accession>
<dbReference type="InterPro" id="IPR050189">
    <property type="entry name" value="MFS_Efflux_Transporters"/>
</dbReference>
<feature type="transmembrane region" description="Helical" evidence="6">
    <location>
        <begin position="225"/>
        <end position="244"/>
    </location>
</feature>
<dbReference type="InterPro" id="IPR036259">
    <property type="entry name" value="MFS_trans_sf"/>
</dbReference>
<evidence type="ECO:0000313" key="9">
    <source>
        <dbReference type="Proteomes" id="UP000003688"/>
    </source>
</evidence>
<comment type="subcellular location">
    <subcellularLocation>
        <location evidence="1">Cell membrane</location>
        <topology evidence="1">Multi-pass membrane protein</topology>
    </subcellularLocation>
</comment>
<organism evidence="8 9">
    <name type="scientific">Pedosphaera parvula (strain Ellin514)</name>
    <dbReference type="NCBI Taxonomy" id="320771"/>
    <lineage>
        <taxon>Bacteria</taxon>
        <taxon>Pseudomonadati</taxon>
        <taxon>Verrucomicrobiota</taxon>
        <taxon>Pedosphaerae</taxon>
        <taxon>Pedosphaerales</taxon>
        <taxon>Pedosphaeraceae</taxon>
        <taxon>Pedosphaera</taxon>
    </lineage>
</organism>
<protein>
    <submittedName>
        <fullName evidence="8">Major facilitator superfamily MFS_1</fullName>
    </submittedName>
</protein>
<feature type="transmembrane region" description="Helical" evidence="6">
    <location>
        <begin position="288"/>
        <end position="306"/>
    </location>
</feature>
<dbReference type="InterPro" id="IPR020846">
    <property type="entry name" value="MFS_dom"/>
</dbReference>
<gene>
    <name evidence="8" type="ORF">Cflav_PD2821</name>
</gene>
<dbReference type="Proteomes" id="UP000003688">
    <property type="component" value="Unassembled WGS sequence"/>
</dbReference>
<dbReference type="Pfam" id="PF07690">
    <property type="entry name" value="MFS_1"/>
    <property type="match status" value="1"/>
</dbReference>
<sequence length="421" mass="45730">MSKENQPGGSHWTLARERLLLLTLAAIQFTTILDFLIIMPLGPQYMRVFSIDPKQFGLIVSSYGISAGVAGLAAGFFLDRFDRKRALLWLYLGFGVGTLFCAMAYNYQLLVASRFFAGAFGGVVGAVILAIVGDVIPMERRGAAMGMVMSAFSVSSIVGVPLGLLLASHYNWHVPFYALTVLSFIILIIAAWITPPLRGHLAHHQDQHPFARTLTVMMHPDHQKAFLFMAALTCAGFAVFPYISTYMVSNVGLTETQLPLIYLCGGLCTLYSMNWVGRWADRAGKLRVFTITSLTTAVPILLVTNLPRVPVVAAVATSTLLMVCMSARMVPAMAMMTGAVEARYRGGFMSINSAVQQLSMGVTAFLGGYIVQQKTPTSPVTHFPINGFISIACAYGCIYLARFLKAPVKKEVAAEPVLMEG</sequence>
<proteinExistence type="predicted"/>
<feature type="transmembrane region" description="Helical" evidence="6">
    <location>
        <begin position="86"/>
        <end position="105"/>
    </location>
</feature>
<evidence type="ECO:0000256" key="6">
    <source>
        <dbReference type="SAM" id="Phobius"/>
    </source>
</evidence>
<feature type="transmembrane region" description="Helical" evidence="6">
    <location>
        <begin position="312"/>
        <end position="330"/>
    </location>
</feature>
<feature type="transmembrane region" description="Helical" evidence="6">
    <location>
        <begin position="383"/>
        <end position="401"/>
    </location>
</feature>